<dbReference type="SMART" id="SM00116">
    <property type="entry name" value="CBS"/>
    <property type="match status" value="2"/>
</dbReference>
<dbReference type="CDD" id="cd09276">
    <property type="entry name" value="Rnase_HI_RT_non_LTR"/>
    <property type="match status" value="1"/>
</dbReference>
<feature type="compositionally biased region" description="Low complexity" evidence="30">
    <location>
        <begin position="1390"/>
        <end position="1404"/>
    </location>
</feature>
<dbReference type="PANTHER" id="PTHR10314">
    <property type="entry name" value="CYSTATHIONINE BETA-SYNTHASE"/>
    <property type="match status" value="1"/>
</dbReference>
<organism evidence="36 37">
    <name type="scientific">Macrostomum lignano</name>
    <dbReference type="NCBI Taxonomy" id="282301"/>
    <lineage>
        <taxon>Eukaryota</taxon>
        <taxon>Metazoa</taxon>
        <taxon>Spiralia</taxon>
        <taxon>Lophotrochozoa</taxon>
        <taxon>Platyhelminthes</taxon>
        <taxon>Rhabditophora</taxon>
        <taxon>Macrostomorpha</taxon>
        <taxon>Macrostomida</taxon>
        <taxon>Macrostomidae</taxon>
        <taxon>Macrostomum</taxon>
    </lineage>
</organism>
<dbReference type="GO" id="GO:0005634">
    <property type="term" value="C:nucleus"/>
    <property type="evidence" value="ECO:0007669"/>
    <property type="project" value="UniProtKB-SubCell"/>
</dbReference>
<feature type="transmembrane region" description="Helical" evidence="31">
    <location>
        <begin position="1258"/>
        <end position="1277"/>
    </location>
</feature>
<feature type="transmembrane region" description="Helical" evidence="31">
    <location>
        <begin position="193"/>
        <end position="214"/>
    </location>
</feature>
<dbReference type="InterPro" id="IPR043502">
    <property type="entry name" value="DNA/RNA_pol_sf"/>
</dbReference>
<evidence type="ECO:0000259" key="33">
    <source>
        <dbReference type="PROSITE" id="PS50878"/>
    </source>
</evidence>
<dbReference type="InterPro" id="IPR036052">
    <property type="entry name" value="TrpB-like_PALP_sf"/>
</dbReference>
<feature type="compositionally biased region" description="Basic residues" evidence="30">
    <location>
        <begin position="259"/>
        <end position="268"/>
    </location>
</feature>
<feature type="transmembrane region" description="Helical" evidence="31">
    <location>
        <begin position="1213"/>
        <end position="1237"/>
    </location>
</feature>
<evidence type="ECO:0000256" key="7">
    <source>
        <dbReference type="ARBA" id="ARBA00011881"/>
    </source>
</evidence>
<dbReference type="InterPro" id="IPR000477">
    <property type="entry name" value="RT_dom"/>
</dbReference>
<comment type="subunit">
    <text evidence="7">Homotetramer.</text>
</comment>
<dbReference type="NCBIfam" id="TIGR01137">
    <property type="entry name" value="cysta_beta"/>
    <property type="match status" value="1"/>
</dbReference>
<dbReference type="CDD" id="cd14978">
    <property type="entry name" value="7tmA_FMRFamide_R-like"/>
    <property type="match status" value="1"/>
</dbReference>
<dbReference type="SUPFAM" id="SSF54631">
    <property type="entry name" value="CBS-domain pair"/>
    <property type="match status" value="1"/>
</dbReference>
<evidence type="ECO:0000259" key="32">
    <source>
        <dbReference type="PROSITE" id="PS50262"/>
    </source>
</evidence>
<dbReference type="PROSITE" id="PS00901">
    <property type="entry name" value="CYS_SYNTHASE"/>
    <property type="match status" value="1"/>
</dbReference>
<dbReference type="GO" id="GO:0006535">
    <property type="term" value="P:cysteine biosynthetic process from serine"/>
    <property type="evidence" value="ECO:0007669"/>
    <property type="project" value="UniProtKB-UniRule"/>
</dbReference>
<dbReference type="PRINTS" id="PR00237">
    <property type="entry name" value="GPCRRHODOPSN"/>
</dbReference>
<feature type="domain" description="CBS" evidence="35">
    <location>
        <begin position="3273"/>
        <end position="3331"/>
    </location>
</feature>
<feature type="region of interest" description="Disordered" evidence="30">
    <location>
        <begin position="410"/>
        <end position="433"/>
    </location>
</feature>
<evidence type="ECO:0000256" key="22">
    <source>
        <dbReference type="ARBA" id="ARBA00023192"/>
    </source>
</evidence>
<dbReference type="GO" id="GO:0003676">
    <property type="term" value="F:nucleic acid binding"/>
    <property type="evidence" value="ECO:0007669"/>
    <property type="project" value="InterPro"/>
</dbReference>
<dbReference type="CDD" id="cd01650">
    <property type="entry name" value="RT_nLTR_like"/>
    <property type="match status" value="2"/>
</dbReference>
<protein>
    <recommendedName>
        <fullName evidence="25 29">Cystathionine beta-synthase</fullName>
        <ecNumber evidence="8 29">4.2.1.22</ecNumber>
    </recommendedName>
</protein>
<dbReference type="InterPro" id="IPR000276">
    <property type="entry name" value="GPCR_Rhodpsn"/>
</dbReference>
<dbReference type="InterPro" id="IPR019427">
    <property type="entry name" value="7TM_GPCR_serpentine_rcpt_Srw"/>
</dbReference>
<evidence type="ECO:0000256" key="11">
    <source>
        <dbReference type="ARBA" id="ARBA00022553"/>
    </source>
</evidence>
<dbReference type="SUPFAM" id="SSF56672">
    <property type="entry name" value="DNA/RNA polymerases"/>
    <property type="match status" value="1"/>
</dbReference>
<dbReference type="PROSITE" id="PS50879">
    <property type="entry name" value="RNASE_H_1"/>
    <property type="match status" value="1"/>
</dbReference>
<dbReference type="Gene3D" id="1.20.1070.10">
    <property type="entry name" value="Rhodopsin 7-helix transmembrane proteins"/>
    <property type="match status" value="3"/>
</dbReference>
<dbReference type="PROSITE" id="PS50262">
    <property type="entry name" value="G_PROTEIN_RECEP_F1_2"/>
    <property type="match status" value="3"/>
</dbReference>
<evidence type="ECO:0000256" key="29">
    <source>
        <dbReference type="RuleBase" id="RU361204"/>
    </source>
</evidence>
<name>A0A1I8GKK3_9PLAT</name>
<keyword evidence="14 31" id="KW-0812">Transmembrane</keyword>
<evidence type="ECO:0000256" key="1">
    <source>
        <dbReference type="ARBA" id="ARBA00001933"/>
    </source>
</evidence>
<evidence type="ECO:0000259" key="34">
    <source>
        <dbReference type="PROSITE" id="PS50879"/>
    </source>
</evidence>
<dbReference type="SUPFAM" id="SSF53686">
    <property type="entry name" value="Tryptophan synthase beta subunit-like PLP-dependent enzymes"/>
    <property type="match status" value="1"/>
</dbReference>
<dbReference type="InterPro" id="IPR050214">
    <property type="entry name" value="Cys_Synth/Cystath_Beta-Synth"/>
</dbReference>
<keyword evidence="22 29" id="KW-0198">Cysteine biosynthesis</keyword>
<feature type="compositionally biased region" description="Basic and acidic residues" evidence="30">
    <location>
        <begin position="3477"/>
        <end position="3488"/>
    </location>
</feature>
<feature type="domain" description="G-protein coupled receptors family 1 profile" evidence="32">
    <location>
        <begin position="1251"/>
        <end position="1309"/>
    </location>
</feature>
<dbReference type="CDD" id="cd01561">
    <property type="entry name" value="CBS_like"/>
    <property type="match status" value="1"/>
</dbReference>
<dbReference type="Pfam" id="PF00001">
    <property type="entry name" value="7tm_1"/>
    <property type="match status" value="1"/>
</dbReference>
<keyword evidence="23 29" id="KW-0456">Lyase</keyword>
<feature type="region of interest" description="Disordered" evidence="30">
    <location>
        <begin position="3464"/>
        <end position="3488"/>
    </location>
</feature>
<feature type="compositionally biased region" description="Polar residues" evidence="30">
    <location>
        <begin position="1380"/>
        <end position="1389"/>
    </location>
</feature>
<evidence type="ECO:0000256" key="4">
    <source>
        <dbReference type="ARBA" id="ARBA00004496"/>
    </source>
</evidence>
<dbReference type="CDD" id="cd04608">
    <property type="entry name" value="CBS_pair_CBS"/>
    <property type="match status" value="1"/>
</dbReference>
<comment type="function">
    <text evidence="26">Hydro-lyase catalyzing the first step of the transsulfuration pathway, where the hydroxyl group of L-serine is displaced by L-homocysteine in a beta-replacement reaction to form L-cystathionine, the precursor of L-cysteine. This catabolic route allows the elimination of L-methionine and the toxic metabolite L-homocysteine. Also involved in the production of hydrogen sulfide, a gasotransmitter with signaling and cytoprotective effects on neurons.</text>
</comment>
<dbReference type="GO" id="GO:0005737">
    <property type="term" value="C:cytoplasm"/>
    <property type="evidence" value="ECO:0007669"/>
    <property type="project" value="UniProtKB-SubCell"/>
</dbReference>
<dbReference type="Pfam" id="PF10324">
    <property type="entry name" value="7TM_GPCR_Srw"/>
    <property type="match status" value="2"/>
</dbReference>
<evidence type="ECO:0000256" key="13">
    <source>
        <dbReference type="ARBA" id="ARBA00022617"/>
    </source>
</evidence>
<dbReference type="Pfam" id="PF00075">
    <property type="entry name" value="RNase_H"/>
    <property type="match status" value="1"/>
</dbReference>
<comment type="catalytic activity">
    <reaction evidence="27 29">
        <text>L-homocysteine + L-serine = L,L-cystathionine + H2O</text>
        <dbReference type="Rhea" id="RHEA:10112"/>
        <dbReference type="ChEBI" id="CHEBI:15377"/>
        <dbReference type="ChEBI" id="CHEBI:33384"/>
        <dbReference type="ChEBI" id="CHEBI:58161"/>
        <dbReference type="ChEBI" id="CHEBI:58199"/>
        <dbReference type="EC" id="4.2.1.22"/>
    </reaction>
</comment>
<dbReference type="SUPFAM" id="SSF53098">
    <property type="entry name" value="Ribonuclease H-like"/>
    <property type="match status" value="1"/>
</dbReference>
<feature type="domain" description="G-protein coupled receptors family 1 profile" evidence="32">
    <location>
        <begin position="1115"/>
        <end position="1232"/>
    </location>
</feature>
<evidence type="ECO:0000256" key="21">
    <source>
        <dbReference type="ARBA" id="ARBA00023136"/>
    </source>
</evidence>
<dbReference type="PROSITE" id="PS51371">
    <property type="entry name" value="CBS"/>
    <property type="match status" value="1"/>
</dbReference>
<feature type="transmembrane region" description="Helical" evidence="31">
    <location>
        <begin position="130"/>
        <end position="149"/>
    </location>
</feature>
<dbReference type="GO" id="GO:0016020">
    <property type="term" value="C:membrane"/>
    <property type="evidence" value="ECO:0007669"/>
    <property type="project" value="UniProtKB-SubCell"/>
</dbReference>
<evidence type="ECO:0000256" key="9">
    <source>
        <dbReference type="ARBA" id="ARBA00022490"/>
    </source>
</evidence>
<dbReference type="GO" id="GO:0050667">
    <property type="term" value="P:homocysteine metabolic process"/>
    <property type="evidence" value="ECO:0007669"/>
    <property type="project" value="UniProtKB-ARBA"/>
</dbReference>
<dbReference type="GO" id="GO:0046872">
    <property type="term" value="F:metal ion binding"/>
    <property type="evidence" value="ECO:0007669"/>
    <property type="project" value="UniProtKB-KW"/>
</dbReference>
<feature type="region of interest" description="Disordered" evidence="30">
    <location>
        <begin position="240"/>
        <end position="268"/>
    </location>
</feature>
<evidence type="ECO:0000256" key="28">
    <source>
        <dbReference type="PROSITE-ProRule" id="PRU00703"/>
    </source>
</evidence>
<keyword evidence="12 29" id="KW-0028">Amino-acid biosynthesis</keyword>
<evidence type="ECO:0000256" key="8">
    <source>
        <dbReference type="ARBA" id="ARBA00012041"/>
    </source>
</evidence>
<dbReference type="InterPro" id="IPR001926">
    <property type="entry name" value="TrpB-like_PALP"/>
</dbReference>
<comment type="subcellular location">
    <subcellularLocation>
        <location evidence="4">Cytoplasm</location>
    </subcellularLocation>
    <subcellularLocation>
        <location evidence="3">Membrane</location>
    </subcellularLocation>
    <subcellularLocation>
        <location evidence="2">Nucleus</location>
    </subcellularLocation>
</comment>
<feature type="compositionally biased region" description="Basic and acidic residues" evidence="30">
    <location>
        <begin position="1362"/>
        <end position="1374"/>
    </location>
</feature>
<keyword evidence="11" id="KW-0597">Phosphoprotein</keyword>
<evidence type="ECO:0000256" key="23">
    <source>
        <dbReference type="ARBA" id="ARBA00023239"/>
    </source>
</evidence>
<keyword evidence="36" id="KW-1185">Reference proteome</keyword>
<dbReference type="GO" id="GO:0006259">
    <property type="term" value="P:DNA metabolic process"/>
    <property type="evidence" value="ECO:0007669"/>
    <property type="project" value="UniProtKB-ARBA"/>
</dbReference>
<reference evidence="37" key="1">
    <citation type="submission" date="2016-11" db="UniProtKB">
        <authorList>
            <consortium name="WormBaseParasite"/>
        </authorList>
    </citation>
    <scope>IDENTIFICATION</scope>
</reference>
<dbReference type="GO" id="GO:0004122">
    <property type="term" value="F:cystathionine beta-synthase activity"/>
    <property type="evidence" value="ECO:0007669"/>
    <property type="project" value="UniProtKB-UniRule"/>
</dbReference>
<evidence type="ECO:0000256" key="15">
    <source>
        <dbReference type="ARBA" id="ARBA00022723"/>
    </source>
</evidence>
<feature type="transmembrane region" description="Helical" evidence="31">
    <location>
        <begin position="275"/>
        <end position="297"/>
    </location>
</feature>
<keyword evidence="16" id="KW-0832">Ubl conjugation</keyword>
<evidence type="ECO:0000256" key="2">
    <source>
        <dbReference type="ARBA" id="ARBA00004123"/>
    </source>
</evidence>
<evidence type="ECO:0000256" key="16">
    <source>
        <dbReference type="ARBA" id="ARBA00022843"/>
    </source>
</evidence>
<accession>A0A1I8GKK3</accession>
<evidence type="ECO:0000313" key="36">
    <source>
        <dbReference type="Proteomes" id="UP000095280"/>
    </source>
</evidence>
<dbReference type="Pfam" id="PF00291">
    <property type="entry name" value="PALP"/>
    <property type="match status" value="1"/>
</dbReference>
<feature type="region of interest" description="Disordered" evidence="30">
    <location>
        <begin position="1331"/>
        <end position="1428"/>
    </location>
</feature>
<dbReference type="InterPro" id="IPR000644">
    <property type="entry name" value="CBS_dom"/>
</dbReference>
<keyword evidence="21 31" id="KW-0472">Membrane</keyword>
<dbReference type="FunFam" id="3.40.50.1100:FF:000118">
    <property type="entry name" value="Related to CYS4-cystathionine beta-synthase"/>
    <property type="match status" value="1"/>
</dbReference>
<keyword evidence="15" id="KW-0479">Metal-binding</keyword>
<evidence type="ECO:0000256" key="12">
    <source>
        <dbReference type="ARBA" id="ARBA00022605"/>
    </source>
</evidence>
<feature type="domain" description="Reverse transcriptase" evidence="33">
    <location>
        <begin position="1557"/>
        <end position="1817"/>
    </location>
</feature>
<dbReference type="SUPFAM" id="SSF81321">
    <property type="entry name" value="Family A G protein-coupled receptor-like"/>
    <property type="match status" value="2"/>
</dbReference>
<evidence type="ECO:0000256" key="10">
    <source>
        <dbReference type="ARBA" id="ARBA00022499"/>
    </source>
</evidence>
<comment type="pathway">
    <text evidence="5">Amino-acid biosynthesis; L-cysteine biosynthesis; L-cysteine from L-homocysteine and L-serine: step 1/2.</text>
</comment>
<feature type="compositionally biased region" description="Basic and acidic residues" evidence="30">
    <location>
        <begin position="1976"/>
        <end position="1989"/>
    </location>
</feature>
<dbReference type="UniPathway" id="UPA00136">
    <property type="reaction ID" value="UER00201"/>
</dbReference>
<dbReference type="InterPro" id="IPR017452">
    <property type="entry name" value="GPCR_Rhodpsn_7TM"/>
</dbReference>
<keyword evidence="9" id="KW-0963">Cytoplasm</keyword>
<dbReference type="Gene3D" id="3.40.50.1100">
    <property type="match status" value="2"/>
</dbReference>
<dbReference type="Proteomes" id="UP000095280">
    <property type="component" value="Unplaced"/>
</dbReference>
<dbReference type="InterPro" id="IPR046342">
    <property type="entry name" value="CBS_dom_sf"/>
</dbReference>
<dbReference type="InterPro" id="IPR005857">
    <property type="entry name" value="Cysta_beta_synth"/>
</dbReference>
<dbReference type="InterPro" id="IPR002156">
    <property type="entry name" value="RNaseH_domain"/>
</dbReference>
<keyword evidence="19" id="KW-0408">Iron</keyword>
<feature type="transmembrane region" description="Helical" evidence="31">
    <location>
        <begin position="1096"/>
        <end position="1121"/>
    </location>
</feature>
<dbReference type="InterPro" id="IPR001216">
    <property type="entry name" value="P-phosphate_BS"/>
</dbReference>
<dbReference type="FunFam" id="3.10.580.10:FF:000014">
    <property type="entry name" value="Cystathionine beta-synthase"/>
    <property type="match status" value="1"/>
</dbReference>
<dbReference type="FunFam" id="3.40.50.1100:FF:000003">
    <property type="entry name" value="Cystathionine beta-synthase"/>
    <property type="match status" value="1"/>
</dbReference>
<dbReference type="GO" id="GO:0004523">
    <property type="term" value="F:RNA-DNA hybrid ribonuclease activity"/>
    <property type="evidence" value="ECO:0007669"/>
    <property type="project" value="InterPro"/>
</dbReference>
<evidence type="ECO:0000256" key="5">
    <source>
        <dbReference type="ARBA" id="ARBA00005003"/>
    </source>
</evidence>
<feature type="transmembrane region" description="Helical" evidence="31">
    <location>
        <begin position="1157"/>
        <end position="1174"/>
    </location>
</feature>
<dbReference type="InterPro" id="IPR036397">
    <property type="entry name" value="RNaseH_sf"/>
</dbReference>
<evidence type="ECO:0000256" key="3">
    <source>
        <dbReference type="ARBA" id="ARBA00004370"/>
    </source>
</evidence>
<evidence type="ECO:0000256" key="24">
    <source>
        <dbReference type="ARBA" id="ARBA00023242"/>
    </source>
</evidence>
<keyword evidence="13" id="KW-0349">Heme</keyword>
<keyword evidence="24" id="KW-0539">Nucleus</keyword>
<keyword evidence="20 28" id="KW-0129">CBS domain</keyword>
<keyword evidence="18 31" id="KW-1133">Transmembrane helix</keyword>
<dbReference type="GO" id="GO:0008528">
    <property type="term" value="F:G protein-coupled peptide receptor activity"/>
    <property type="evidence" value="ECO:0007669"/>
    <property type="project" value="InterPro"/>
</dbReference>
<evidence type="ECO:0000256" key="31">
    <source>
        <dbReference type="SAM" id="Phobius"/>
    </source>
</evidence>
<evidence type="ECO:0000256" key="27">
    <source>
        <dbReference type="ARBA" id="ARBA00047490"/>
    </source>
</evidence>
<feature type="domain" description="G-protein coupled receptors family 1 profile" evidence="32">
    <location>
        <begin position="28"/>
        <end position="333"/>
    </location>
</feature>
<keyword evidence="10" id="KW-1017">Isopeptide bond</keyword>
<evidence type="ECO:0000256" key="18">
    <source>
        <dbReference type="ARBA" id="ARBA00022989"/>
    </source>
</evidence>
<dbReference type="WBParaSite" id="maker-uti_cns_0002318-snap-gene-0.9-mRNA-1">
    <property type="protein sequence ID" value="maker-uti_cns_0002318-snap-gene-0.9-mRNA-1"/>
    <property type="gene ID" value="maker-uti_cns_0002318-snap-gene-0.9"/>
</dbReference>
<feature type="compositionally biased region" description="Acidic residues" evidence="30">
    <location>
        <begin position="1410"/>
        <end position="1426"/>
    </location>
</feature>
<feature type="transmembrane region" description="Helical" evidence="31">
    <location>
        <begin position="16"/>
        <end position="36"/>
    </location>
</feature>
<keyword evidence="17 29" id="KW-0663">Pyridoxal phosphate</keyword>
<feature type="transmembrane region" description="Helical" evidence="31">
    <location>
        <begin position="1289"/>
        <end position="1309"/>
    </location>
</feature>
<dbReference type="InterPro" id="IPR012337">
    <property type="entry name" value="RNaseH-like_sf"/>
</dbReference>
<comment type="cofactor">
    <cofactor evidence="1 29">
        <name>pyridoxal 5'-phosphate</name>
        <dbReference type="ChEBI" id="CHEBI:597326"/>
    </cofactor>
</comment>
<proteinExistence type="inferred from homology"/>
<feature type="region of interest" description="Disordered" evidence="30">
    <location>
        <begin position="1968"/>
        <end position="1989"/>
    </location>
</feature>
<dbReference type="InterPro" id="IPR046353">
    <property type="entry name" value="CBS_C"/>
</dbReference>
<dbReference type="Gene3D" id="3.30.420.10">
    <property type="entry name" value="Ribonuclease H-like superfamily/Ribonuclease H"/>
    <property type="match status" value="1"/>
</dbReference>
<feature type="transmembrane region" description="Helical" evidence="31">
    <location>
        <begin position="1181"/>
        <end position="1201"/>
    </location>
</feature>
<sequence length="3727" mass="406156">MTDCSESEWMQKYYRISVPVISSVSLLLNICNIVIFSKRKMVSPTNSILLGIAVSDLCKVSMFLVTTAAHLPKTSYASQIVYLICNVAMLVMHAFALWCGVLLALFRFFYLRFYASPLTKVWFSLSRARLAVCLAFLANIIVTLPYASVLRLRRVPATDVSNSTSNDTGPVVVKFEAEMLDSYQYQVRMLNVIAQKLAPCLIMAGFCFCIIYSLRQAEKRREKLVKSTNRSTATAAAAAAAEAPDAATPLTKEQQKASKSSRKEKRSRDHRRTTSFLLIILLLYILYEVPMSLILVLSDSAFNLTGVQCFLQTYSAILNSIGLVNNTINFFLYSFMSKQFRDAFKEVFGLSHLAAKARSLAISMGLQVPNAANTAAQDAPAGSNNAAQGGAPLADRSRAAGVHLESIKVCSESPASPGEPDERSNRSASDAHSNSRFSVANSCGSLQGGWRLVQFANGTADNGCQTAANIMIRRHRVGNETRIVWRFIATAKAAAGELAQAVLAQRSTIYGILDRYSATGEDSVLRKEGSGQSATKVTATLMEKMSNDARMGLSQHEISRKYDISQPYVNEILKKQGLSAYKKEKVSFVSFEQKERQRVRIDRLYRAVLAGDDGGLDIVMDDESYFSLSSNVIPGNRFYYATAQGDAPDEVRCSLSKKFEAKVLVWLAISKKGMSKVFFCHGSSMNKEIYIRDSKTRGSALTAATTSFPQQSLLRQQCSPGGNRDEVSKALRSMRADAAAGTDDIPPRVLKTPELLPVITGILNRSCCLGGNSTASAPERWRTSKIVAIPKKSNSSGLDNLRGKAQECTLAKILNTILRNCIQPIINQRLLNIQSGFRPGRSTAEQVAAIRLNTALHLNLPPTSGVLQGDTLSPFLFVLLIDYVMRLALRDADGYKRVVSRLADEGKRVGLHINYGKTEVLHVGIANSPPLLLPDGNTIAPCNQFKYLGVLVPDPDAIVNNRKQLAWRASHLLRSISNCRLASDCLKVALFRSAVETVLTYGWKPRAWRPGIVTSCAMPGHPVPRAREQCRAGGPDPRQMLIGHCLRAHTRGTGPPLADLLLSPPFSSSSNDSSLEACPSNANYTSNSTSTPPDQAFAFISGLLILICLIVGVCGNLWIVATVLVRREMRTNLINLFITSLCLNDLLNLMLNQTMVAVSYLVHGWILGQVLCDFMPEFNMVLVCVSLWHHALIALHRYIVVVHNNAYIAMHKGLYSAVMLLGTRLFAALLSLSYPLLNRGQSSAADRLLLKREIKITKMFGAVFVMFLLGFIPYGVLRMFDSDNQRDPNAYVVVTVLYAMASCANPVIFGAMNREIRLACLQLLPGRCASGRGTGARSNGRSRGRGITVSISMRQRTQTRRTSKEKDLDDDKLSKGRSSVPLNDSENIHQQQQTLEQQKQQQPLKQKDADEIEDDEHSSSSAEDESGAQTAALVTVLATAQIFVRDRHQAKGSLHIESGDCGEDKSIFITKRLAAHYREVLNAPAPTAPLLPIPDFAPAQPGTFNTGPITAGEVDRALSTMRADAAAGMDAIPPRVLKLCELTPIITSLLNKHCSLGGNETTSAPQQWRTSKIVSIPKKGASTSLDNQRGIALECTTPKLLNAILRNRLLPGLNPLLLSLQSGFRPGRSTTEQVATIRSVIEACKTRQRSVSIIFVDFRKAFDSVSRSAIAWLLSHYGVPAVLGFVMSSDGPTEEFGTSSGVLQGDTLAPLLFLLVVDYVLRRSLREDDSYLMVSRRSSRHPAVSLPALAYADDIALLCRDPAAAQRALTRLCNEDARVGLLVNARKTKALHVGTNTAPALTLPNGDRIAEWLNRQHQVHWNSCSENRQTRIAMPVINRKVSEYLISLSKTDLMEMCMVLTGHGFFQRHISLQSGCSPICPFCDLEEETSTHHVTFCPHFNEARRRNLGHPLRLDELITPDRIRDLRAFVRDSGRMKIADATLASSSAADEGALSALPIAAALRARRALPGSPADQRSDGPRWDAAPERSAELSSTLSQMLLGHCLRTLGRGAPVPLALAMLDRPTEQFRRVQARTATLTDCLIADFQAFDLTPQAAAACPSGLFCERTVYGLTGQPLSFASLRRLVSRSQQSSIINRECVSFNQATSSRQFGRQLFGDTSNSAGGSKSGFAMSVQAGSNFNQNFQPACDRLALTGNPGLDAGVALGILTQHRVPPQRGQVVLKAGLPLLQKQPPLPPLPHRQAAGARQSRQLRPATRWQLRDQPVRPTLHQRFVQSTKIAVASNNAFGGGVAAANRINPVAEQREASRLYVESPEAPPGSSSQLTKKSRADALVVDVLTKCLGLARPHWSTKSREALEVPQVPYSQFRKPPVRLVTWSPLRTARERGRTRAGGTPRGDWRNSIMRWFALASAAASPTVTPWLHWLSGHTTDFCSASCGSAATALLSHPVGHPREASIRGRLRRRTWRRSAVGAEPVPAVRAERIRPQRGTETQILALSRVIEEACNRQSTLIIVFGDFRKAFDSGDTLAPFLFVLFVLDWTEVLTVPADITADLTCRGADGQTTRLARCQWVTYLGGMVPDAAFRSIRAVVQSEALPDRQRARLWQAVVETILLYNAETWTLTATLERQLDSAHSGLLRAAFRADESVGTEALYDRAKLPVHHPAPADVLLLTLQGPFRPGQARTRRYVDCLLCDAANGADFVHSQAASARHLTRPALTLTTGVGAAAQVRVAGNTEGAAGPFQIRALHGHNEVLAISSCAMELYNQRFWGKEITLHLDSQAAIHALERTTTCSRTVLDCIGQLNRLGASNKVSLRWIPGHSGHPGNELADRLAKAGSTGSFTGPLPVAPTSIAVVTTRINQRVASKLSERWANAPDCRQSMFNKDCDIIIPGLQLRSTKPIRSLWITWSLTVEFLIGMSSCPAVELNWQLPNHQSQCKFKIDLPISESPHNHVKLTPEPKILSNILQHIGNTPLVRLNSIPKAENISCEILAKCEFFNAGGSVKDRIGLRMIEDAEKSGRLKPGDVLIEPTSGNTGIGLALAAAVKGYRCIIVMPEKMSKEKVDVLRALGAEIVRTPTAASFDSAESHIGVAKRLLQEMPNALILDQYTNPSNPLAHYDGTAEELLEACNNQIDMVVAGAGTGGTIAGLARKIKQRCPNCLIVGVDPYGSILAQPESLNETSVTQYDVEGIGYDFVPTVLDRSLVDCWFKSSDAESFDMARRLIRHEGLLCGGSSGSAVHSALAAIRHYKLGPGKRVVVMLPDSVRNYMTKFLSEDWLIERGYAPTQDFANGVGESDSDTRWKSVRVGSLDLKAPLSVLPDVSVKEALELLNREGFDQLPVVHADGKIVGMATLGFIMSHIIKGTLKPTDPVSNAVYHKFTKVTPDCPLGVISRHLDSDHFILVVNQQRQYLGDRKESVKEVIFGILTRIDLLNYLLSNKLRNTEAAVSAASSQYAHIPTANVDIRYQSHGGQLLEVAAVSGRTRPDAPVVGGPADAYADQEAERPGHQAGGHQPRRDRQAGHVDEDNAPLERFRLVLVASNSVSIVDVLHLQLVVGIANLSPVPRVRTRRLVGPAASSLQQKSPIVVDSATGTNTAAATASTFISNLPAGLSTVDIQPELAHAQRQGLIFVVCWTALLTLPNPLRSTGFEPFFFQRSSLRKQPPEVCPSSSVAEAALPATAAAEVLLLDAGKILAACWKPRQSRLVAVGPVSTISKLDGNGELFGTGAVQPQRQQLARRSGVPARLAATRAGLDFQAAGLADAV</sequence>
<evidence type="ECO:0000256" key="30">
    <source>
        <dbReference type="SAM" id="MobiDB-lite"/>
    </source>
</evidence>
<evidence type="ECO:0000256" key="19">
    <source>
        <dbReference type="ARBA" id="ARBA00023004"/>
    </source>
</evidence>
<dbReference type="Gene3D" id="3.10.580.10">
    <property type="entry name" value="CBS-domain"/>
    <property type="match status" value="1"/>
</dbReference>
<evidence type="ECO:0000256" key="20">
    <source>
        <dbReference type="ARBA" id="ARBA00023122"/>
    </source>
</evidence>
<evidence type="ECO:0000256" key="25">
    <source>
        <dbReference type="ARBA" id="ARBA00026192"/>
    </source>
</evidence>
<evidence type="ECO:0000256" key="6">
    <source>
        <dbReference type="ARBA" id="ARBA00007103"/>
    </source>
</evidence>
<evidence type="ECO:0000256" key="17">
    <source>
        <dbReference type="ARBA" id="ARBA00022898"/>
    </source>
</evidence>
<comment type="similarity">
    <text evidence="6 29">Belongs to the cysteine synthase/cystathionine beta-synthase family.</text>
</comment>
<feature type="transmembrane region" description="Helical" evidence="31">
    <location>
        <begin position="80"/>
        <end position="109"/>
    </location>
</feature>
<dbReference type="PROSITE" id="PS50878">
    <property type="entry name" value="RT_POL"/>
    <property type="match status" value="1"/>
</dbReference>
<feature type="transmembrane region" description="Helical" evidence="31">
    <location>
        <begin position="48"/>
        <end position="68"/>
    </location>
</feature>
<dbReference type="GO" id="GO:0019343">
    <property type="term" value="P:cysteine biosynthetic process via cystathionine"/>
    <property type="evidence" value="ECO:0007669"/>
    <property type="project" value="UniProtKB-UniRule"/>
</dbReference>
<dbReference type="Pfam" id="PF00078">
    <property type="entry name" value="RVT_1"/>
    <property type="match status" value="1"/>
</dbReference>
<evidence type="ECO:0000256" key="14">
    <source>
        <dbReference type="ARBA" id="ARBA00022692"/>
    </source>
</evidence>
<dbReference type="Pfam" id="PF00571">
    <property type="entry name" value="CBS"/>
    <property type="match status" value="1"/>
</dbReference>
<evidence type="ECO:0000313" key="37">
    <source>
        <dbReference type="WBParaSite" id="maker-uti_cns_0002318-snap-gene-0.9-mRNA-1"/>
    </source>
</evidence>
<evidence type="ECO:0000259" key="35">
    <source>
        <dbReference type="PROSITE" id="PS51371"/>
    </source>
</evidence>
<feature type="domain" description="RNase H type-1" evidence="34">
    <location>
        <begin position="2689"/>
        <end position="2800"/>
    </location>
</feature>
<dbReference type="EC" id="4.2.1.22" evidence="8 29"/>
<evidence type="ECO:0000256" key="26">
    <source>
        <dbReference type="ARBA" id="ARBA00045425"/>
    </source>
</evidence>